<evidence type="ECO:0000313" key="1">
    <source>
        <dbReference type="EMBL" id="KAJ9600218.1"/>
    </source>
</evidence>
<protein>
    <submittedName>
        <fullName evidence="1">Uncharacterized protein</fullName>
    </submittedName>
</protein>
<accession>A0AAD8AM56</accession>
<gene>
    <name evidence="1" type="ORF">L9F63_009487</name>
</gene>
<reference evidence="1" key="2">
    <citation type="submission" date="2023-05" db="EMBL/GenBank/DDBJ databases">
        <authorList>
            <person name="Fouks B."/>
        </authorList>
    </citation>
    <scope>NUCLEOTIDE SEQUENCE</scope>
    <source>
        <strain evidence="1">Stay&amp;Tobe</strain>
        <tissue evidence="1">Testes</tissue>
    </source>
</reference>
<dbReference type="Proteomes" id="UP001233999">
    <property type="component" value="Unassembled WGS sequence"/>
</dbReference>
<feature type="non-terminal residue" evidence="1">
    <location>
        <position position="58"/>
    </location>
</feature>
<reference evidence="1" key="1">
    <citation type="journal article" date="2023" name="IScience">
        <title>Live-bearing cockroach genome reveals convergent evolutionary mechanisms linked to viviparity in insects and beyond.</title>
        <authorList>
            <person name="Fouks B."/>
            <person name="Harrison M.C."/>
            <person name="Mikhailova A.A."/>
            <person name="Marchal E."/>
            <person name="English S."/>
            <person name="Carruthers M."/>
            <person name="Jennings E.C."/>
            <person name="Chiamaka E.L."/>
            <person name="Frigard R.A."/>
            <person name="Pippel M."/>
            <person name="Attardo G.M."/>
            <person name="Benoit J.B."/>
            <person name="Bornberg-Bauer E."/>
            <person name="Tobe S.S."/>
        </authorList>
    </citation>
    <scope>NUCLEOTIDE SEQUENCE</scope>
    <source>
        <strain evidence="1">Stay&amp;Tobe</strain>
    </source>
</reference>
<proteinExistence type="predicted"/>
<dbReference type="AlphaFoldDB" id="A0AAD8AM56"/>
<evidence type="ECO:0000313" key="2">
    <source>
        <dbReference type="Proteomes" id="UP001233999"/>
    </source>
</evidence>
<organism evidence="1 2">
    <name type="scientific">Diploptera punctata</name>
    <name type="common">Pacific beetle cockroach</name>
    <dbReference type="NCBI Taxonomy" id="6984"/>
    <lineage>
        <taxon>Eukaryota</taxon>
        <taxon>Metazoa</taxon>
        <taxon>Ecdysozoa</taxon>
        <taxon>Arthropoda</taxon>
        <taxon>Hexapoda</taxon>
        <taxon>Insecta</taxon>
        <taxon>Pterygota</taxon>
        <taxon>Neoptera</taxon>
        <taxon>Polyneoptera</taxon>
        <taxon>Dictyoptera</taxon>
        <taxon>Blattodea</taxon>
        <taxon>Blaberoidea</taxon>
        <taxon>Blaberidae</taxon>
        <taxon>Diplopterinae</taxon>
        <taxon>Diploptera</taxon>
    </lineage>
</organism>
<name>A0AAD8AM56_DIPPU</name>
<sequence>QHPYYLKSCFSENLTNLSENKARTQKSPPTSRTIPNFHSLTQFLQRSQIFEGVLPRLQ</sequence>
<dbReference type="EMBL" id="JASPKZ010000440">
    <property type="protein sequence ID" value="KAJ9600218.1"/>
    <property type="molecule type" value="Genomic_DNA"/>
</dbReference>
<comment type="caution">
    <text evidence="1">The sequence shown here is derived from an EMBL/GenBank/DDBJ whole genome shotgun (WGS) entry which is preliminary data.</text>
</comment>
<feature type="non-terminal residue" evidence="1">
    <location>
        <position position="1"/>
    </location>
</feature>
<keyword evidence="2" id="KW-1185">Reference proteome</keyword>